<accession>A0A4U6D6U7</accession>
<keyword evidence="5" id="KW-0521">NADP</keyword>
<evidence type="ECO:0000256" key="1">
    <source>
        <dbReference type="ARBA" id="ARBA00001917"/>
    </source>
</evidence>
<organism evidence="9 10">
    <name type="scientific">Dyadobacter frigoris</name>
    <dbReference type="NCBI Taxonomy" id="2576211"/>
    <lineage>
        <taxon>Bacteria</taxon>
        <taxon>Pseudomonadati</taxon>
        <taxon>Bacteroidota</taxon>
        <taxon>Cytophagia</taxon>
        <taxon>Cytophagales</taxon>
        <taxon>Spirosomataceae</taxon>
        <taxon>Dyadobacter</taxon>
    </lineage>
</organism>
<dbReference type="Gene3D" id="3.40.109.10">
    <property type="entry name" value="NADH Oxidase"/>
    <property type="match status" value="1"/>
</dbReference>
<evidence type="ECO:0000256" key="3">
    <source>
        <dbReference type="ARBA" id="ARBA00022630"/>
    </source>
</evidence>
<dbReference type="RefSeq" id="WP_137338795.1">
    <property type="nucleotide sequence ID" value="NZ_BSQH01000018.1"/>
</dbReference>
<dbReference type="InterPro" id="IPR029479">
    <property type="entry name" value="Nitroreductase"/>
</dbReference>
<evidence type="ECO:0000256" key="5">
    <source>
        <dbReference type="ARBA" id="ARBA00022857"/>
    </source>
</evidence>
<proteinExistence type="inferred from homology"/>
<evidence type="ECO:0000256" key="4">
    <source>
        <dbReference type="ARBA" id="ARBA00022643"/>
    </source>
</evidence>
<dbReference type="PANTHER" id="PTHR43821">
    <property type="entry name" value="NAD(P)H NITROREDUCTASE YDJA-RELATED"/>
    <property type="match status" value="1"/>
</dbReference>
<evidence type="ECO:0000259" key="8">
    <source>
        <dbReference type="Pfam" id="PF00881"/>
    </source>
</evidence>
<dbReference type="PANTHER" id="PTHR43821:SF1">
    <property type="entry name" value="NAD(P)H NITROREDUCTASE YDJA-RELATED"/>
    <property type="match status" value="1"/>
</dbReference>
<evidence type="ECO:0000313" key="10">
    <source>
        <dbReference type="Proteomes" id="UP000304900"/>
    </source>
</evidence>
<dbReference type="AlphaFoldDB" id="A0A4U6D6U7"/>
<feature type="domain" description="Nitroreductase" evidence="8">
    <location>
        <begin position="12"/>
        <end position="170"/>
    </location>
</feature>
<dbReference type="OrthoDB" id="9804207at2"/>
<evidence type="ECO:0000256" key="2">
    <source>
        <dbReference type="ARBA" id="ARBA00007118"/>
    </source>
</evidence>
<keyword evidence="7" id="KW-0520">NAD</keyword>
<evidence type="ECO:0000256" key="7">
    <source>
        <dbReference type="ARBA" id="ARBA00023027"/>
    </source>
</evidence>
<dbReference type="EMBL" id="SZVO01000002">
    <property type="protein sequence ID" value="TKT93119.1"/>
    <property type="molecule type" value="Genomic_DNA"/>
</dbReference>
<evidence type="ECO:0000313" key="9">
    <source>
        <dbReference type="EMBL" id="TKT93119.1"/>
    </source>
</evidence>
<reference evidence="9 10" key="1">
    <citation type="submission" date="2019-05" db="EMBL/GenBank/DDBJ databases">
        <title>Dyadobacter AR-3-8 sp. nov., isolated from arctic soil.</title>
        <authorList>
            <person name="Chaudhary D.K."/>
        </authorList>
    </citation>
    <scope>NUCLEOTIDE SEQUENCE [LARGE SCALE GENOMIC DNA]</scope>
    <source>
        <strain evidence="9 10">AR-3-8</strain>
    </source>
</reference>
<dbReference type="InterPro" id="IPR052530">
    <property type="entry name" value="NAD(P)H_nitroreductase"/>
</dbReference>
<name>A0A4U6D6U7_9BACT</name>
<dbReference type="Proteomes" id="UP000304900">
    <property type="component" value="Unassembled WGS sequence"/>
</dbReference>
<protein>
    <submittedName>
        <fullName evidence="9">Nitroreductase</fullName>
    </submittedName>
</protein>
<keyword evidence="4" id="KW-0288">FMN</keyword>
<dbReference type="GO" id="GO:0016491">
    <property type="term" value="F:oxidoreductase activity"/>
    <property type="evidence" value="ECO:0007669"/>
    <property type="project" value="UniProtKB-KW"/>
</dbReference>
<keyword evidence="6" id="KW-0560">Oxidoreductase</keyword>
<gene>
    <name evidence="9" type="ORF">FDK13_04490</name>
</gene>
<comment type="cofactor">
    <cofactor evidence="1">
        <name>FMN</name>
        <dbReference type="ChEBI" id="CHEBI:58210"/>
    </cofactor>
</comment>
<dbReference type="InterPro" id="IPR026021">
    <property type="entry name" value="YdjA-like"/>
</dbReference>
<dbReference type="SUPFAM" id="SSF55469">
    <property type="entry name" value="FMN-dependent nitroreductase-like"/>
    <property type="match status" value="1"/>
</dbReference>
<dbReference type="CDD" id="cd02135">
    <property type="entry name" value="YdjA-like"/>
    <property type="match status" value="1"/>
</dbReference>
<sequence>MSNVIDSINEVIRSRRSIFPPSYIEKEIPKELIETILENANFAPTHKLTEPWRFRVFTGSGLDKLADYMGEAYKANTTPETFSEAKYEGTRSKSLKSAAVIAIIMETHAEKIPEWEEVAAVACAVQNMWLTSTANNIGAYWSSPSVNDALKAFLELKENQKCVGFFYMGYHNLGEIPARRTPIADKVTWIG</sequence>
<dbReference type="InterPro" id="IPR000415">
    <property type="entry name" value="Nitroreductase-like"/>
</dbReference>
<comment type="caution">
    <text evidence="9">The sequence shown here is derived from an EMBL/GenBank/DDBJ whole genome shotgun (WGS) entry which is preliminary data.</text>
</comment>
<dbReference type="Pfam" id="PF00881">
    <property type="entry name" value="Nitroreductase"/>
    <property type="match status" value="1"/>
</dbReference>
<keyword evidence="10" id="KW-1185">Reference proteome</keyword>
<evidence type="ECO:0000256" key="6">
    <source>
        <dbReference type="ARBA" id="ARBA00023002"/>
    </source>
</evidence>
<comment type="similarity">
    <text evidence="2">Belongs to the nitroreductase family.</text>
</comment>
<keyword evidence="3" id="KW-0285">Flavoprotein</keyword>